<evidence type="ECO:0000313" key="11">
    <source>
        <dbReference type="Proteomes" id="UP000789831"/>
    </source>
</evidence>
<dbReference type="HAMAP" id="MF_00165">
    <property type="entry name" value="Thymidylate_kinase"/>
    <property type="match status" value="1"/>
</dbReference>
<dbReference type="OrthoDB" id="425602at2759"/>
<dbReference type="GO" id="GO:0005634">
    <property type="term" value="C:nucleus"/>
    <property type="evidence" value="ECO:0007669"/>
    <property type="project" value="TreeGrafter"/>
</dbReference>
<comment type="caution">
    <text evidence="10">The sequence shown here is derived from an EMBL/GenBank/DDBJ whole genome shotgun (WGS) entry which is preliminary data.</text>
</comment>
<dbReference type="GO" id="GO:0006235">
    <property type="term" value="P:dTTP biosynthetic process"/>
    <property type="evidence" value="ECO:0007669"/>
    <property type="project" value="TreeGrafter"/>
</dbReference>
<dbReference type="CDD" id="cd01672">
    <property type="entry name" value="TMPK"/>
    <property type="match status" value="1"/>
</dbReference>
<name>A0A9N8ZEQ9_9GLOM</name>
<organism evidence="10 11">
    <name type="scientific">Ambispora gerdemannii</name>
    <dbReference type="NCBI Taxonomy" id="144530"/>
    <lineage>
        <taxon>Eukaryota</taxon>
        <taxon>Fungi</taxon>
        <taxon>Fungi incertae sedis</taxon>
        <taxon>Mucoromycota</taxon>
        <taxon>Glomeromycotina</taxon>
        <taxon>Glomeromycetes</taxon>
        <taxon>Archaeosporales</taxon>
        <taxon>Ambisporaceae</taxon>
        <taxon>Ambispora</taxon>
    </lineage>
</organism>
<dbReference type="GO" id="GO:0004798">
    <property type="term" value="F:dTMP kinase activity"/>
    <property type="evidence" value="ECO:0007669"/>
    <property type="project" value="UniProtKB-EC"/>
</dbReference>
<dbReference type="NCBIfam" id="TIGR00041">
    <property type="entry name" value="DTMP_kinase"/>
    <property type="match status" value="1"/>
</dbReference>
<protein>
    <recommendedName>
        <fullName evidence="3">dTMP kinase</fullName>
        <ecNumber evidence="3">2.7.4.9</ecNumber>
    </recommendedName>
</protein>
<evidence type="ECO:0000256" key="8">
    <source>
        <dbReference type="ARBA" id="ARBA00022840"/>
    </source>
</evidence>
<dbReference type="GO" id="GO:0005524">
    <property type="term" value="F:ATP binding"/>
    <property type="evidence" value="ECO:0007669"/>
    <property type="project" value="UniProtKB-KW"/>
</dbReference>
<keyword evidence="4" id="KW-0808">Transferase</keyword>
<sequence>MVQLNPPTDASTRRGAFIVFEGCDRAGKSTQAAKLVEYLQKRHKQPSLKSLGVGVGETFTNNLKESETMTDKAKVAQLWKFPDRTTHIGKMIDGYLKNTKDLDDHVVHLLFSANRWECMTAIKNILLSGTTLVVDRYAYSGVAFSAAKDLDINWCKSSDIGLLTPDIVFFMDLEPEEAVKRGGYGKERYEKLEFQKKARKIFLDLKDSSWKVLDARQTIPELHQQIFETAEENNLII</sequence>
<dbReference type="PROSITE" id="PS01331">
    <property type="entry name" value="THYMIDYLATE_KINASE"/>
    <property type="match status" value="1"/>
</dbReference>
<accession>A0A9N8ZEQ9</accession>
<keyword evidence="6" id="KW-0547">Nucleotide-binding</keyword>
<dbReference type="GO" id="GO:0005739">
    <property type="term" value="C:mitochondrion"/>
    <property type="evidence" value="ECO:0007669"/>
    <property type="project" value="TreeGrafter"/>
</dbReference>
<keyword evidence="8" id="KW-0067">ATP-binding</keyword>
<dbReference type="EMBL" id="CAJVPL010000415">
    <property type="protein sequence ID" value="CAG8494515.1"/>
    <property type="molecule type" value="Genomic_DNA"/>
</dbReference>
<dbReference type="InterPro" id="IPR027417">
    <property type="entry name" value="P-loop_NTPase"/>
</dbReference>
<evidence type="ECO:0000313" key="10">
    <source>
        <dbReference type="EMBL" id="CAG8494515.1"/>
    </source>
</evidence>
<dbReference type="GO" id="GO:0006233">
    <property type="term" value="P:dTDP biosynthetic process"/>
    <property type="evidence" value="ECO:0007669"/>
    <property type="project" value="InterPro"/>
</dbReference>
<evidence type="ECO:0000256" key="7">
    <source>
        <dbReference type="ARBA" id="ARBA00022777"/>
    </source>
</evidence>
<dbReference type="InterPro" id="IPR018094">
    <property type="entry name" value="Thymidylate_kinase"/>
</dbReference>
<dbReference type="Pfam" id="PF02223">
    <property type="entry name" value="Thymidylate_kin"/>
    <property type="match status" value="1"/>
</dbReference>
<dbReference type="GO" id="GO:0006227">
    <property type="term" value="P:dUDP biosynthetic process"/>
    <property type="evidence" value="ECO:0007669"/>
    <property type="project" value="TreeGrafter"/>
</dbReference>
<dbReference type="GO" id="GO:0005829">
    <property type="term" value="C:cytosol"/>
    <property type="evidence" value="ECO:0007669"/>
    <property type="project" value="TreeGrafter"/>
</dbReference>
<keyword evidence="7" id="KW-0418">Kinase</keyword>
<keyword evidence="5" id="KW-0545">Nucleotide biosynthesis</keyword>
<evidence type="ECO:0000259" key="9">
    <source>
        <dbReference type="Pfam" id="PF02223"/>
    </source>
</evidence>
<evidence type="ECO:0000256" key="5">
    <source>
        <dbReference type="ARBA" id="ARBA00022727"/>
    </source>
</evidence>
<dbReference type="EC" id="2.7.4.9" evidence="3"/>
<comment type="pathway">
    <text evidence="1">Pyrimidine metabolism; dTTP biosynthesis.</text>
</comment>
<keyword evidence="11" id="KW-1185">Reference proteome</keyword>
<dbReference type="PANTHER" id="PTHR10344">
    <property type="entry name" value="THYMIDYLATE KINASE"/>
    <property type="match status" value="1"/>
</dbReference>
<dbReference type="SUPFAM" id="SSF52540">
    <property type="entry name" value="P-loop containing nucleoside triphosphate hydrolases"/>
    <property type="match status" value="1"/>
</dbReference>
<dbReference type="Proteomes" id="UP000789831">
    <property type="component" value="Unassembled WGS sequence"/>
</dbReference>
<proteinExistence type="inferred from homology"/>
<evidence type="ECO:0000256" key="2">
    <source>
        <dbReference type="ARBA" id="ARBA00009776"/>
    </source>
</evidence>
<evidence type="ECO:0000256" key="1">
    <source>
        <dbReference type="ARBA" id="ARBA00004992"/>
    </source>
</evidence>
<dbReference type="Gene3D" id="3.40.50.300">
    <property type="entry name" value="P-loop containing nucleotide triphosphate hydrolases"/>
    <property type="match status" value="1"/>
</dbReference>
<reference evidence="10" key="1">
    <citation type="submission" date="2021-06" db="EMBL/GenBank/DDBJ databases">
        <authorList>
            <person name="Kallberg Y."/>
            <person name="Tangrot J."/>
            <person name="Rosling A."/>
        </authorList>
    </citation>
    <scope>NUCLEOTIDE SEQUENCE</scope>
    <source>
        <strain evidence="10">MT106</strain>
    </source>
</reference>
<dbReference type="GO" id="GO:0004550">
    <property type="term" value="F:nucleoside diphosphate kinase activity"/>
    <property type="evidence" value="ECO:0007669"/>
    <property type="project" value="TreeGrafter"/>
</dbReference>
<comment type="similarity">
    <text evidence="2">Belongs to the thymidylate kinase family.</text>
</comment>
<gene>
    <name evidence="10" type="ORF">AGERDE_LOCUS3926</name>
</gene>
<dbReference type="PANTHER" id="PTHR10344:SF1">
    <property type="entry name" value="THYMIDYLATE KINASE"/>
    <property type="match status" value="1"/>
</dbReference>
<dbReference type="AlphaFoldDB" id="A0A9N8ZEQ9"/>
<evidence type="ECO:0000256" key="3">
    <source>
        <dbReference type="ARBA" id="ARBA00012980"/>
    </source>
</evidence>
<dbReference type="InterPro" id="IPR018095">
    <property type="entry name" value="Thymidylate_kin_CS"/>
</dbReference>
<dbReference type="InterPro" id="IPR039430">
    <property type="entry name" value="Thymidylate_kin-like_dom"/>
</dbReference>
<feature type="domain" description="Thymidylate kinase-like" evidence="9">
    <location>
        <begin position="75"/>
        <end position="226"/>
    </location>
</feature>
<evidence type="ECO:0000256" key="6">
    <source>
        <dbReference type="ARBA" id="ARBA00022741"/>
    </source>
</evidence>
<evidence type="ECO:0000256" key="4">
    <source>
        <dbReference type="ARBA" id="ARBA00022679"/>
    </source>
</evidence>